<dbReference type="Pfam" id="PF06223">
    <property type="entry name" value="Phage_tail_T"/>
    <property type="match status" value="1"/>
</dbReference>
<evidence type="ECO:0000313" key="2">
    <source>
        <dbReference type="EMBL" id="MDX3698454.1"/>
    </source>
</evidence>
<keyword evidence="3" id="KW-1185">Reference proteome</keyword>
<reference evidence="2 3" key="1">
    <citation type="journal article" date="2023" name="Microb. Genom.">
        <title>Mesoterricola silvestris gen. nov., sp. nov., Mesoterricola sediminis sp. nov., Geothrix oryzae sp. nov., Geothrix edaphica sp. nov., Geothrix rubra sp. nov., and Geothrix limicola sp. nov., six novel members of Acidobacteriota isolated from soils.</title>
        <authorList>
            <person name="Weisberg A.J."/>
            <person name="Pearce E."/>
            <person name="Kramer C.G."/>
            <person name="Chang J.H."/>
            <person name="Clarke C.R."/>
        </authorList>
    </citation>
    <scope>NUCLEOTIDE SEQUENCE [LARGE SCALE GENOMIC DNA]</scope>
    <source>
        <strain evidence="2 3">ID09-01A</strain>
    </source>
</reference>
<protein>
    <recommendedName>
        <fullName evidence="1">Minor tail T domain-containing protein</fullName>
    </recommendedName>
</protein>
<sequence length="104" mass="11682">MFYFRLAGYLKAPSVAAMLARMSSRELSEWMAYEKVTGPLDSRLRGDISAGIVAATVANYGGAKKRAKPADFIPEWFKRKRTVREIWDQVMKANTALGGTYERS</sequence>
<name>A0ABU4N665_9ACTN</name>
<organism evidence="2 3">
    <name type="scientific">Streptomyces europaeiscabiei</name>
    <dbReference type="NCBI Taxonomy" id="146819"/>
    <lineage>
        <taxon>Bacteria</taxon>
        <taxon>Bacillati</taxon>
        <taxon>Actinomycetota</taxon>
        <taxon>Actinomycetes</taxon>
        <taxon>Kitasatosporales</taxon>
        <taxon>Streptomycetaceae</taxon>
        <taxon>Streptomyces</taxon>
    </lineage>
</organism>
<feature type="domain" description="Minor tail T" evidence="1">
    <location>
        <begin position="23"/>
        <end position="99"/>
    </location>
</feature>
<accession>A0ABU4N665</accession>
<gene>
    <name evidence="2" type="ORF">PV662_01520</name>
</gene>
<dbReference type="InterPro" id="IPR009350">
    <property type="entry name" value="Phage_tail_T"/>
</dbReference>
<evidence type="ECO:0000259" key="1">
    <source>
        <dbReference type="Pfam" id="PF06223"/>
    </source>
</evidence>
<dbReference type="RefSeq" id="WP_319061419.1">
    <property type="nucleotide sequence ID" value="NZ_JARAYT010000001.1"/>
</dbReference>
<dbReference type="EMBL" id="JARAYU010000001">
    <property type="protein sequence ID" value="MDX3698454.1"/>
    <property type="molecule type" value="Genomic_DNA"/>
</dbReference>
<proteinExistence type="predicted"/>
<evidence type="ECO:0000313" key="3">
    <source>
        <dbReference type="Proteomes" id="UP001271274"/>
    </source>
</evidence>
<comment type="caution">
    <text evidence="2">The sequence shown here is derived from an EMBL/GenBank/DDBJ whole genome shotgun (WGS) entry which is preliminary data.</text>
</comment>
<dbReference type="Proteomes" id="UP001271274">
    <property type="component" value="Unassembled WGS sequence"/>
</dbReference>